<protein>
    <submittedName>
        <fullName evidence="2">Uncharacterized protein</fullName>
    </submittedName>
</protein>
<keyword evidence="3" id="KW-1185">Reference proteome</keyword>
<evidence type="ECO:0000313" key="3">
    <source>
        <dbReference type="Proteomes" id="UP000004756"/>
    </source>
</evidence>
<comment type="caution">
    <text evidence="2">The sequence shown here is derived from an EMBL/GenBank/DDBJ whole genome shotgun (WGS) entry which is preliminary data.</text>
</comment>
<gene>
    <name evidence="2" type="ORF">CLOSTASPAR_05047</name>
</gene>
<evidence type="ECO:0000313" key="2">
    <source>
        <dbReference type="EMBL" id="EEG52886.1"/>
    </source>
</evidence>
<feature type="region of interest" description="Disordered" evidence="1">
    <location>
        <begin position="55"/>
        <end position="83"/>
    </location>
</feature>
<evidence type="ECO:0000256" key="1">
    <source>
        <dbReference type="SAM" id="MobiDB-lite"/>
    </source>
</evidence>
<dbReference type="Proteomes" id="UP000004756">
    <property type="component" value="Unassembled WGS sequence"/>
</dbReference>
<proteinExistence type="predicted"/>
<dbReference type="EMBL" id="ACCJ01000417">
    <property type="protein sequence ID" value="EEG52886.1"/>
    <property type="molecule type" value="Genomic_DNA"/>
</dbReference>
<accession>C0D700</accession>
<dbReference type="AlphaFoldDB" id="C0D700"/>
<organism evidence="2 3">
    <name type="scientific">[Clostridium] asparagiforme DSM 15981</name>
    <dbReference type="NCBI Taxonomy" id="518636"/>
    <lineage>
        <taxon>Bacteria</taxon>
        <taxon>Bacillati</taxon>
        <taxon>Bacillota</taxon>
        <taxon>Clostridia</taxon>
        <taxon>Lachnospirales</taxon>
        <taxon>Lachnospiraceae</taxon>
        <taxon>Enterocloster</taxon>
    </lineage>
</organism>
<sequence length="164" mass="17708">MITIEFKNYDDMVAFARTLVRDLGEYEALKELVSCPGKYRTMLEGKPVQVATMAQPQATPAPQVSQVQPQQATPAPQVMAAPPQAQTPPVQAMTQSAPVTQVQTSTPSYTLDDISRAATTLMDAGRQGELIELLRQFGIATLPDLPKEQYGAFATALRGMGAQI</sequence>
<reference evidence="2 3" key="1">
    <citation type="submission" date="2009-02" db="EMBL/GenBank/DDBJ databases">
        <title>Draft genome sequence of Clostridium asparagiforme (DSM 15981).</title>
        <authorList>
            <person name="Sudarsanam P."/>
            <person name="Ley R."/>
            <person name="Guruge J."/>
            <person name="Turnbaugh P.J."/>
            <person name="Mahowald M."/>
            <person name="Liep D."/>
            <person name="Gordon J."/>
        </authorList>
    </citation>
    <scope>NUCLEOTIDE SEQUENCE [LARGE SCALE GENOMIC DNA]</scope>
    <source>
        <strain evidence="2 3">DSM 15981</strain>
    </source>
</reference>
<name>C0D700_9FIRM</name>
<dbReference type="RefSeq" id="WP_007716161.1">
    <property type="nucleotide sequence ID" value="NZ_CP102272.1"/>
</dbReference>
<dbReference type="HOGENOM" id="CLU_143406_0_0_9"/>